<evidence type="ECO:0000259" key="10">
    <source>
        <dbReference type="Pfam" id="PF01138"/>
    </source>
</evidence>
<dbReference type="GO" id="GO:0035925">
    <property type="term" value="F:mRNA 3'-UTR AU-rich region binding"/>
    <property type="evidence" value="ECO:0007669"/>
    <property type="project" value="TreeGrafter"/>
</dbReference>
<dbReference type="OrthoDB" id="45882at2759"/>
<evidence type="ECO:0000256" key="1">
    <source>
        <dbReference type="ARBA" id="ARBA00004496"/>
    </source>
</evidence>
<feature type="domain" description="Exoribonuclease phosphorolytic" evidence="11">
    <location>
        <begin position="189"/>
        <end position="252"/>
    </location>
</feature>
<evidence type="ECO:0000256" key="5">
    <source>
        <dbReference type="ARBA" id="ARBA00022552"/>
    </source>
</evidence>
<gene>
    <name evidence="12" type="ORF">HICCMSTLAB_LOCUS1271</name>
</gene>
<feature type="domain" description="Exoribonuclease phosphorolytic" evidence="10">
    <location>
        <begin position="28"/>
        <end position="162"/>
    </location>
</feature>
<dbReference type="Pfam" id="PF03725">
    <property type="entry name" value="RNase_PH_C"/>
    <property type="match status" value="1"/>
</dbReference>
<keyword evidence="5" id="KW-0698">rRNA processing</keyword>
<evidence type="ECO:0000256" key="9">
    <source>
        <dbReference type="ARBA" id="ARBA00030617"/>
    </source>
</evidence>
<evidence type="ECO:0000256" key="2">
    <source>
        <dbReference type="ARBA" id="ARBA00004604"/>
    </source>
</evidence>
<proteinExistence type="inferred from homology"/>
<dbReference type="InterPro" id="IPR050590">
    <property type="entry name" value="Exosome_comp_Rrp42_subfam"/>
</dbReference>
<comment type="similarity">
    <text evidence="3">Belongs to the RNase PH family.</text>
</comment>
<dbReference type="FunFam" id="3.30.230.70:FF:000017">
    <property type="entry name" value="Exosome complex component Rrp42"/>
    <property type="match status" value="1"/>
</dbReference>
<dbReference type="GO" id="GO:0000467">
    <property type="term" value="P:exonucleolytic trimming to generate mature 3'-end of 5.8S rRNA from tricistronic rRNA transcript (SSU-rRNA, 5.8S rRNA, LSU-rRNA)"/>
    <property type="evidence" value="ECO:0007669"/>
    <property type="project" value="TreeGrafter"/>
</dbReference>
<dbReference type="SUPFAM" id="SSF54211">
    <property type="entry name" value="Ribosomal protein S5 domain 2-like"/>
    <property type="match status" value="1"/>
</dbReference>
<dbReference type="InterPro" id="IPR001247">
    <property type="entry name" value="ExoRNase_PH_dom1"/>
</dbReference>
<evidence type="ECO:0000256" key="3">
    <source>
        <dbReference type="ARBA" id="ARBA00006678"/>
    </source>
</evidence>
<dbReference type="GO" id="GO:0071035">
    <property type="term" value="P:nuclear polyadenylation-dependent rRNA catabolic process"/>
    <property type="evidence" value="ECO:0007669"/>
    <property type="project" value="TreeGrafter"/>
</dbReference>
<name>A0A8J2E2A9_COTCN</name>
<comment type="caution">
    <text evidence="12">The sequence shown here is derived from an EMBL/GenBank/DDBJ whole genome shotgun (WGS) entry which is preliminary data.</text>
</comment>
<evidence type="ECO:0000256" key="8">
    <source>
        <dbReference type="ARBA" id="ARBA00023242"/>
    </source>
</evidence>
<dbReference type="Proteomes" id="UP000786811">
    <property type="component" value="Unassembled WGS sequence"/>
</dbReference>
<dbReference type="InterPro" id="IPR033196">
    <property type="entry name" value="Rrp43"/>
</dbReference>
<evidence type="ECO:0000313" key="12">
    <source>
        <dbReference type="EMBL" id="CAG5075108.1"/>
    </source>
</evidence>
<protein>
    <recommendedName>
        <fullName evidence="9">Ribosomal RNA-processing protein 43</fullName>
    </recommendedName>
</protein>
<dbReference type="InterPro" id="IPR020568">
    <property type="entry name" value="Ribosomal_Su5_D2-typ_SF"/>
</dbReference>
<dbReference type="GO" id="GO:0005730">
    <property type="term" value="C:nucleolus"/>
    <property type="evidence" value="ECO:0007669"/>
    <property type="project" value="UniProtKB-SubCell"/>
</dbReference>
<dbReference type="GO" id="GO:0034473">
    <property type="term" value="P:U1 snRNA 3'-end processing"/>
    <property type="evidence" value="ECO:0007669"/>
    <property type="project" value="TreeGrafter"/>
</dbReference>
<accession>A0A8J2E2A9</accession>
<dbReference type="Pfam" id="PF01138">
    <property type="entry name" value="RNase_PH"/>
    <property type="match status" value="1"/>
</dbReference>
<dbReference type="InterPro" id="IPR015847">
    <property type="entry name" value="ExoRNase_PH_dom2"/>
</dbReference>
<dbReference type="CDD" id="cd11369">
    <property type="entry name" value="RNase_PH_RRP43"/>
    <property type="match status" value="1"/>
</dbReference>
<dbReference type="GO" id="GO:0034476">
    <property type="term" value="P:U5 snRNA 3'-end processing"/>
    <property type="evidence" value="ECO:0007669"/>
    <property type="project" value="TreeGrafter"/>
</dbReference>
<evidence type="ECO:0000313" key="13">
    <source>
        <dbReference type="Proteomes" id="UP000786811"/>
    </source>
</evidence>
<reference evidence="12" key="1">
    <citation type="submission" date="2021-04" db="EMBL/GenBank/DDBJ databases">
        <authorList>
            <person name="Chebbi M.A.C M."/>
        </authorList>
    </citation>
    <scope>NUCLEOTIDE SEQUENCE</scope>
</reference>
<dbReference type="GO" id="GO:0071028">
    <property type="term" value="P:nuclear mRNA surveillance"/>
    <property type="evidence" value="ECO:0007669"/>
    <property type="project" value="TreeGrafter"/>
</dbReference>
<dbReference type="AlphaFoldDB" id="A0A8J2E2A9"/>
<feature type="non-terminal residue" evidence="12">
    <location>
        <position position="268"/>
    </location>
</feature>
<dbReference type="GO" id="GO:0000177">
    <property type="term" value="C:cytoplasmic exosome (RNase complex)"/>
    <property type="evidence" value="ECO:0007669"/>
    <property type="project" value="TreeGrafter"/>
</dbReference>
<organism evidence="12 13">
    <name type="scientific">Cotesia congregata</name>
    <name type="common">Parasitoid wasp</name>
    <name type="synonym">Apanteles congregatus</name>
    <dbReference type="NCBI Taxonomy" id="51543"/>
    <lineage>
        <taxon>Eukaryota</taxon>
        <taxon>Metazoa</taxon>
        <taxon>Ecdysozoa</taxon>
        <taxon>Arthropoda</taxon>
        <taxon>Hexapoda</taxon>
        <taxon>Insecta</taxon>
        <taxon>Pterygota</taxon>
        <taxon>Neoptera</taxon>
        <taxon>Endopterygota</taxon>
        <taxon>Hymenoptera</taxon>
        <taxon>Apocrita</taxon>
        <taxon>Ichneumonoidea</taxon>
        <taxon>Braconidae</taxon>
        <taxon>Microgastrinae</taxon>
        <taxon>Cotesia</taxon>
    </lineage>
</organism>
<dbReference type="GO" id="GO:0034475">
    <property type="term" value="P:U4 snRNA 3'-end processing"/>
    <property type="evidence" value="ECO:0007669"/>
    <property type="project" value="TreeGrafter"/>
</dbReference>
<dbReference type="SUPFAM" id="SSF55666">
    <property type="entry name" value="Ribonuclease PH domain 2-like"/>
    <property type="match status" value="1"/>
</dbReference>
<evidence type="ECO:0000256" key="6">
    <source>
        <dbReference type="ARBA" id="ARBA00022835"/>
    </source>
</evidence>
<keyword evidence="4" id="KW-0963">Cytoplasm</keyword>
<keyword evidence="6" id="KW-0271">Exosome</keyword>
<dbReference type="Gene3D" id="3.30.230.70">
    <property type="entry name" value="GHMP Kinase, N-terminal domain"/>
    <property type="match status" value="1"/>
</dbReference>
<comment type="subcellular location">
    <subcellularLocation>
        <location evidence="1">Cytoplasm</location>
    </subcellularLocation>
    <subcellularLocation>
        <location evidence="2">Nucleus</location>
        <location evidence="2">Nucleolus</location>
    </subcellularLocation>
</comment>
<evidence type="ECO:0000259" key="11">
    <source>
        <dbReference type="Pfam" id="PF03725"/>
    </source>
</evidence>
<keyword evidence="7" id="KW-0694">RNA-binding</keyword>
<keyword evidence="13" id="KW-1185">Reference proteome</keyword>
<keyword evidence="8" id="KW-0539">Nucleus</keyword>
<dbReference type="PANTHER" id="PTHR11097:SF9">
    <property type="entry name" value="EXOSOME COMPLEX COMPONENT RRP43"/>
    <property type="match status" value="1"/>
</dbReference>
<dbReference type="InterPro" id="IPR027408">
    <property type="entry name" value="PNPase/RNase_PH_dom_sf"/>
</dbReference>
<evidence type="ECO:0000256" key="7">
    <source>
        <dbReference type="ARBA" id="ARBA00022884"/>
    </source>
</evidence>
<dbReference type="EMBL" id="CAJNRD030001116">
    <property type="protein sequence ID" value="CAG5075108.1"/>
    <property type="molecule type" value="Genomic_DNA"/>
</dbReference>
<sequence length="268" mass="29411">SRTLYPSKYLKDYLLQDIRPDGREFLNYRPVNVNVSSITQADGSAIYKIGNTKIVCGIKAELAEPRAESPDCGYLIPNVGLTALCSSKYRPGPPSENAQVATKIVDQILSNSRAVDLHELCICKNKLVWVLYCDLECIDCDGSLIDACIGALMAALSTLTLPEISYNAEAKTTVVHPTNRQPFTLKCLLSSTTFAIYDDDLLLADPTDEEEALALSKITIVMDKNEMCFLHKSGGVPISTTLLKTCIDQSKKRAEKISSLIRTAIKDL</sequence>
<dbReference type="GO" id="GO:0071038">
    <property type="term" value="P:TRAMP-dependent tRNA surveillance pathway"/>
    <property type="evidence" value="ECO:0007669"/>
    <property type="project" value="TreeGrafter"/>
</dbReference>
<evidence type="ECO:0000256" key="4">
    <source>
        <dbReference type="ARBA" id="ARBA00022490"/>
    </source>
</evidence>
<dbReference type="PANTHER" id="PTHR11097">
    <property type="entry name" value="EXOSOME COMPLEX EXONUCLEASE RIBOSOMAL RNA PROCESSING PROTEIN"/>
    <property type="match status" value="1"/>
</dbReference>
<dbReference type="GO" id="GO:0016075">
    <property type="term" value="P:rRNA catabolic process"/>
    <property type="evidence" value="ECO:0007669"/>
    <property type="project" value="TreeGrafter"/>
</dbReference>
<dbReference type="InterPro" id="IPR036345">
    <property type="entry name" value="ExoRNase_PH_dom2_sf"/>
</dbReference>
<dbReference type="GO" id="GO:0000176">
    <property type="term" value="C:nuclear exosome (RNase complex)"/>
    <property type="evidence" value="ECO:0007669"/>
    <property type="project" value="TreeGrafter"/>
</dbReference>